<dbReference type="GO" id="GO:0071555">
    <property type="term" value="P:cell wall organization"/>
    <property type="evidence" value="ECO:0007669"/>
    <property type="project" value="TreeGrafter"/>
</dbReference>
<evidence type="ECO:0000256" key="1">
    <source>
        <dbReference type="SAM" id="Phobius"/>
    </source>
</evidence>
<dbReference type="EMBL" id="BJMH01000019">
    <property type="protein sequence ID" value="GEB34074.1"/>
    <property type="molecule type" value="Genomic_DNA"/>
</dbReference>
<dbReference type="InterPro" id="IPR012338">
    <property type="entry name" value="Beta-lactam/transpept-like"/>
</dbReference>
<keyword evidence="1" id="KW-0472">Membrane</keyword>
<evidence type="ECO:0000259" key="2">
    <source>
        <dbReference type="Pfam" id="PF00905"/>
    </source>
</evidence>
<feature type="domain" description="Penicillin-binding protein transpeptidase" evidence="2">
    <location>
        <begin position="134"/>
        <end position="415"/>
    </location>
</feature>
<keyword evidence="1" id="KW-0812">Transmembrane</keyword>
<name>A0A4Y3PL44_BREPA</name>
<dbReference type="GO" id="GO:0005886">
    <property type="term" value="C:plasma membrane"/>
    <property type="evidence" value="ECO:0007669"/>
    <property type="project" value="TreeGrafter"/>
</dbReference>
<dbReference type="RefSeq" id="WP_122964639.1">
    <property type="nucleotide sequence ID" value="NZ_BJMH01000019.1"/>
</dbReference>
<reference evidence="3 4" key="1">
    <citation type="submission" date="2019-06" db="EMBL/GenBank/DDBJ databases">
        <title>Whole genome shotgun sequence of Brevibacillus parabrevis NBRC 12334.</title>
        <authorList>
            <person name="Hosoyama A."/>
            <person name="Uohara A."/>
            <person name="Ohji S."/>
            <person name="Ichikawa N."/>
        </authorList>
    </citation>
    <scope>NUCLEOTIDE SEQUENCE [LARGE SCALE GENOMIC DNA]</scope>
    <source>
        <strain evidence="3 4">NBRC 12334</strain>
    </source>
</reference>
<feature type="transmembrane region" description="Helical" evidence="1">
    <location>
        <begin position="48"/>
        <end position="67"/>
    </location>
</feature>
<dbReference type="Gene3D" id="3.30.450.330">
    <property type="match status" value="1"/>
</dbReference>
<dbReference type="InterPro" id="IPR001460">
    <property type="entry name" value="PCN-bd_Tpept"/>
</dbReference>
<accession>A0A4Y3PL44</accession>
<comment type="caution">
    <text evidence="3">The sequence shown here is derived from an EMBL/GenBank/DDBJ whole genome shotgun (WGS) entry which is preliminary data.</text>
</comment>
<dbReference type="PANTHER" id="PTHR30627">
    <property type="entry name" value="PEPTIDOGLYCAN D,D-TRANSPEPTIDASE"/>
    <property type="match status" value="1"/>
</dbReference>
<evidence type="ECO:0000313" key="4">
    <source>
        <dbReference type="Proteomes" id="UP000316882"/>
    </source>
</evidence>
<dbReference type="InterPro" id="IPR050515">
    <property type="entry name" value="Beta-lactam/transpept"/>
</dbReference>
<dbReference type="Proteomes" id="UP000316882">
    <property type="component" value="Unassembled WGS sequence"/>
</dbReference>
<protein>
    <recommendedName>
        <fullName evidence="2">Penicillin-binding protein transpeptidase domain-containing protein</fullName>
    </recommendedName>
</protein>
<proteinExistence type="predicted"/>
<dbReference type="PANTHER" id="PTHR30627:SF26">
    <property type="entry name" value="PENICILLIN-BINDING PROTEIN 2B"/>
    <property type="match status" value="1"/>
</dbReference>
<dbReference type="Pfam" id="PF00905">
    <property type="entry name" value="Transpeptidase"/>
    <property type="match status" value="1"/>
</dbReference>
<dbReference type="AlphaFoldDB" id="A0A4Y3PL44"/>
<keyword evidence="1" id="KW-1133">Transmembrane helix</keyword>
<dbReference type="SUPFAM" id="SSF56601">
    <property type="entry name" value="beta-lactamase/transpeptidase-like"/>
    <property type="match status" value="1"/>
</dbReference>
<sequence length="448" mass="48352">MTPSFEEKQVSSLLQSFPTLRMEEEKQREVIQQLRREKELLKKRRGRAAYRYVIGGVAALLGMLWFASPFLPSPSTLAPAHSGGQSTQAARADVNGQPAEAGKEAAVLTIDAQIQTSIEQTIAKTFDAVHPERMTVIVSDPGTGEILAIGSRSKNGATDDAERFAAAGKAQPNPGAAYQIVTLAAAIQEGKFDPREIYESGTYKGIPGEPIKDFNNGIGWGKITFLEGFLRSSNVAFAKLVHERLHGDTLLEYFERFGFGRETGMEAANEEAGKLPNMDEPRKAALAATGLGGAATPLQQMAAVGAIANGGKLMQPHLYKQAGTDEHNRYMVRQVVSEETARKVRDILESVVAGERGSGIGLGLPNVTVAAKHSVVEKTDPKGKALDGKYTVSVIGFAPSDQPKVLVYVEIDEPQSELPVVGWKKVVAPPFQEVLGNSLQHVQQLQKR</sequence>
<evidence type="ECO:0000313" key="3">
    <source>
        <dbReference type="EMBL" id="GEB34074.1"/>
    </source>
</evidence>
<gene>
    <name evidence="3" type="ORF">BPA01_36540</name>
</gene>
<dbReference type="Gene3D" id="3.40.710.10">
    <property type="entry name" value="DD-peptidase/beta-lactamase superfamily"/>
    <property type="match status" value="1"/>
</dbReference>
<organism evidence="3 4">
    <name type="scientific">Brevibacillus parabrevis</name>
    <dbReference type="NCBI Taxonomy" id="54914"/>
    <lineage>
        <taxon>Bacteria</taxon>
        <taxon>Bacillati</taxon>
        <taxon>Bacillota</taxon>
        <taxon>Bacilli</taxon>
        <taxon>Bacillales</taxon>
        <taxon>Paenibacillaceae</taxon>
        <taxon>Brevibacillus</taxon>
    </lineage>
</organism>
<keyword evidence="4" id="KW-1185">Reference proteome</keyword>
<dbReference type="GO" id="GO:0008658">
    <property type="term" value="F:penicillin binding"/>
    <property type="evidence" value="ECO:0007669"/>
    <property type="project" value="InterPro"/>
</dbReference>